<reference evidence="1 2" key="1">
    <citation type="journal article" date="2012" name="ISME J.">
        <title>Nitrification expanded: discovery, physiology and genomics of a nitrite-oxidizing bacterium from the phylum Chloroflexi.</title>
        <authorList>
            <person name="Sorokin D.Y."/>
            <person name="Lucker S."/>
            <person name="Vejmelkova D."/>
            <person name="Kostrikina N.A."/>
            <person name="Kleerebezem R."/>
            <person name="Rijpstra W.I."/>
            <person name="Damste J.S."/>
            <person name="Le Paslier D."/>
            <person name="Muyzer G."/>
            <person name="Wagner M."/>
            <person name="van Loosdrecht M.C."/>
            <person name="Daims H."/>
        </authorList>
    </citation>
    <scope>NUCLEOTIDE SEQUENCE [LARGE SCALE GENOMIC DNA]</scope>
    <source>
        <strain evidence="2">none</strain>
    </source>
</reference>
<gene>
    <name evidence="1" type="ORF">NITHO_850006</name>
</gene>
<evidence type="ECO:0000313" key="1">
    <source>
        <dbReference type="EMBL" id="CCF86193.1"/>
    </source>
</evidence>
<keyword evidence="2" id="KW-1185">Reference proteome</keyword>
<name>I4END0_9BACT</name>
<evidence type="ECO:0008006" key="3">
    <source>
        <dbReference type="Google" id="ProtNLM"/>
    </source>
</evidence>
<proteinExistence type="predicted"/>
<accession>I4END0</accession>
<dbReference type="RefSeq" id="WP_008481874.1">
    <property type="nucleotide sequence ID" value="NZ_CAGS01000721.1"/>
</dbReference>
<dbReference type="AlphaFoldDB" id="I4END0"/>
<protein>
    <recommendedName>
        <fullName evidence="3">Phage ABA sandwich domain-containing protein</fullName>
    </recommendedName>
</protein>
<dbReference type="Proteomes" id="UP000004221">
    <property type="component" value="Unassembled WGS sequence"/>
</dbReference>
<comment type="caution">
    <text evidence="1">The sequence shown here is derived from an EMBL/GenBank/DDBJ whole genome shotgun (WGS) entry which is preliminary data.</text>
</comment>
<dbReference type="OrthoDB" id="165405at2"/>
<evidence type="ECO:0000313" key="2">
    <source>
        <dbReference type="Proteomes" id="UP000004221"/>
    </source>
</evidence>
<dbReference type="EMBL" id="CAGS01000721">
    <property type="protein sequence ID" value="CCF86193.1"/>
    <property type="molecule type" value="Genomic_DNA"/>
</dbReference>
<organism evidence="1 2">
    <name type="scientific">Nitrolancea hollandica Lb</name>
    <dbReference type="NCBI Taxonomy" id="1129897"/>
    <lineage>
        <taxon>Bacteria</taxon>
        <taxon>Pseudomonadati</taxon>
        <taxon>Thermomicrobiota</taxon>
        <taxon>Thermomicrobia</taxon>
        <taxon>Sphaerobacterales</taxon>
        <taxon>Sphaerobacterineae</taxon>
        <taxon>Sphaerobacteraceae</taxon>
        <taxon>Nitrolancea</taxon>
    </lineage>
</organism>
<sequence length="127" mass="14046">MPREPDEIFSRSYITLCRKQRQLISRLITPEPGDWLFDSNGLTMVGQPPGPSPDGEIFLPRLDQLIGLLRHQAAHVIVSCYPDGYSCQVMDADDQPLANVISKTPEEAALRALVFVLAERAANEQAG</sequence>